<dbReference type="InterPro" id="IPR026906">
    <property type="entry name" value="LRR_5"/>
</dbReference>
<dbReference type="Pfam" id="PF13306">
    <property type="entry name" value="LRR_5"/>
    <property type="match status" value="1"/>
</dbReference>
<protein>
    <submittedName>
        <fullName evidence="1">Uncharacterized protein</fullName>
    </submittedName>
</protein>
<reference evidence="1" key="1">
    <citation type="submission" date="2019-08" db="EMBL/GenBank/DDBJ databases">
        <authorList>
            <person name="Kucharzyk K."/>
            <person name="Murdoch R.W."/>
            <person name="Higgins S."/>
            <person name="Loffler F."/>
        </authorList>
    </citation>
    <scope>NUCLEOTIDE SEQUENCE</scope>
</reference>
<proteinExistence type="predicted"/>
<accession>A0A645GV46</accession>
<organism evidence="1">
    <name type="scientific">bioreactor metagenome</name>
    <dbReference type="NCBI Taxonomy" id="1076179"/>
    <lineage>
        <taxon>unclassified sequences</taxon>
        <taxon>metagenomes</taxon>
        <taxon>ecological metagenomes</taxon>
    </lineage>
</organism>
<evidence type="ECO:0000313" key="1">
    <source>
        <dbReference type="EMBL" id="MPN29882.1"/>
    </source>
</evidence>
<comment type="caution">
    <text evidence="1">The sequence shown here is derived from an EMBL/GenBank/DDBJ whole genome shotgun (WGS) entry which is preliminary data.</text>
</comment>
<name>A0A645GV46_9ZZZZ</name>
<dbReference type="AlphaFoldDB" id="A0A645GV46"/>
<dbReference type="EMBL" id="VSSQ01080773">
    <property type="protein sequence ID" value="MPN29882.1"/>
    <property type="molecule type" value="Genomic_DNA"/>
</dbReference>
<dbReference type="Gene3D" id="3.40.50.12480">
    <property type="match status" value="1"/>
</dbReference>
<gene>
    <name evidence="1" type="ORF">SDC9_177335</name>
</gene>
<sequence length="133" mass="15248">MIGCSAFAGCYKAKNITIPSSVTEIQPNAFDEGYSFQSDISLPEHLYCYILRLPVGSTINKKSRLSVLKKIYQDDINEDPEIIERQKNDLEKMLEKFNVLQIPKKADSRAEMKIMYEMLNKNSVNTENIFSSE</sequence>